<accession>A0A8T1WL39</accession>
<reference evidence="1" key="1">
    <citation type="submission" date="2021-02" db="EMBL/GenBank/DDBJ databases">
        <authorList>
            <person name="Palmer J.M."/>
        </authorList>
    </citation>
    <scope>NUCLEOTIDE SEQUENCE</scope>
    <source>
        <strain evidence="1">SCRP23</strain>
    </source>
</reference>
<evidence type="ECO:0000313" key="1">
    <source>
        <dbReference type="EMBL" id="KAG7392720.1"/>
    </source>
</evidence>
<dbReference type="EMBL" id="JAGDFL010000331">
    <property type="protein sequence ID" value="KAG7392720.1"/>
    <property type="molecule type" value="Genomic_DNA"/>
</dbReference>
<dbReference type="AlphaFoldDB" id="A0A8T1WL39"/>
<name>A0A8T1WL39_9STRA</name>
<sequence>MATASNASLPVGMQLVSALDDAETLSPVNSSTRATEHVRRALLLPLEGDNAMDVEMDIDVDVFRPSAMLDDDDEELFGSSFQPDLGDAEEDIEQMLLCGAEEGLQTNHQHDTAPGQGCQCRNFAIQANRVQTQEPGKAVAATDQKKVLRHTFGSGRRLQGFGFGEGAANCSPQEDVEMSGRGRVTPAPTVVSGETVAVKQEPEGQEATQQILQQVTLPCEVKKEIPSTPERVLLSAMDEKVFSTPQRCHEVSVSSPLSTTSFVSLENMMATPLSTMSRSTMQTEAPVMVRSLSPADELEKMAGGGAKTTVPKMNMLRGNFQVSPGQDSVPLVKPTPVLPPPYFRGALDSPEKRRAHSKTFNSFAQSLSFSFSNESSANT</sequence>
<evidence type="ECO:0000313" key="2">
    <source>
        <dbReference type="Proteomes" id="UP000693981"/>
    </source>
</evidence>
<comment type="caution">
    <text evidence="1">The sequence shown here is derived from an EMBL/GenBank/DDBJ whole genome shotgun (WGS) entry which is preliminary data.</text>
</comment>
<protein>
    <submittedName>
        <fullName evidence="1">Uncharacterized protein</fullName>
    </submittedName>
</protein>
<gene>
    <name evidence="1" type="ORF">PHYBOEH_006291</name>
</gene>
<proteinExistence type="predicted"/>
<dbReference type="Proteomes" id="UP000693981">
    <property type="component" value="Unassembled WGS sequence"/>
</dbReference>
<organism evidence="1 2">
    <name type="scientific">Phytophthora boehmeriae</name>
    <dbReference type="NCBI Taxonomy" id="109152"/>
    <lineage>
        <taxon>Eukaryota</taxon>
        <taxon>Sar</taxon>
        <taxon>Stramenopiles</taxon>
        <taxon>Oomycota</taxon>
        <taxon>Peronosporomycetes</taxon>
        <taxon>Peronosporales</taxon>
        <taxon>Peronosporaceae</taxon>
        <taxon>Phytophthora</taxon>
    </lineage>
</organism>
<dbReference type="OrthoDB" id="116452at2759"/>
<keyword evidence="2" id="KW-1185">Reference proteome</keyword>